<reference evidence="2" key="1">
    <citation type="journal article" date="2014" name="Int. J. Syst. Evol. Microbiol.">
        <title>Complete genome sequence of Corynebacterium casei LMG S-19264T (=DSM 44701T), isolated from a smear-ripened cheese.</title>
        <authorList>
            <consortium name="US DOE Joint Genome Institute (JGI-PGF)"/>
            <person name="Walter F."/>
            <person name="Albersmeier A."/>
            <person name="Kalinowski J."/>
            <person name="Ruckert C."/>
        </authorList>
    </citation>
    <scope>NUCLEOTIDE SEQUENCE</scope>
    <source>
        <strain evidence="2">JCM 17820</strain>
    </source>
</reference>
<dbReference type="PANTHER" id="PTHR42924:SF18">
    <property type="entry name" value="POLYMERASE_HISTIDINOL PHOSPHATASE N-TERMINAL DOMAIN-CONTAINING PROTEIN"/>
    <property type="match status" value="1"/>
</dbReference>
<reference evidence="2" key="2">
    <citation type="submission" date="2020-09" db="EMBL/GenBank/DDBJ databases">
        <authorList>
            <person name="Sun Q."/>
            <person name="Ohkuma M."/>
        </authorList>
    </citation>
    <scope>NUCLEOTIDE SEQUENCE</scope>
    <source>
        <strain evidence="2">JCM 17820</strain>
    </source>
</reference>
<dbReference type="EMBL" id="BMOU01000005">
    <property type="protein sequence ID" value="GGN99588.1"/>
    <property type="molecule type" value="Genomic_DNA"/>
</dbReference>
<accession>A0A830GPG6</accession>
<sequence>MVVADLHVHTTRSDGSLTLSTLPDAADRAGVDVVAVTDHDRVHPSLDGPLTTRDALTVVHGIELRVEADDQRLDLLGYGLDPTAELREECDRIQQNRRERGMRIVECVEDRLDVSLPVEPRAGLGRPHIARAIADVSEYGYQEAFEELIGDDCPCYVAREVPSFERGRRLLAAACGLVGLAHPFRYPDTEGALARCARLDAVERWYPYDRAVDTELVENAIARYDLVPTGGSDAHDETLGRAGLDAAAWERVRAEIV</sequence>
<organism evidence="2 3">
    <name type="scientific">Haloarcula pellucida</name>
    <dbReference type="NCBI Taxonomy" id="1427151"/>
    <lineage>
        <taxon>Archaea</taxon>
        <taxon>Methanobacteriati</taxon>
        <taxon>Methanobacteriota</taxon>
        <taxon>Stenosarchaea group</taxon>
        <taxon>Halobacteria</taxon>
        <taxon>Halobacteriales</taxon>
        <taxon>Haloarculaceae</taxon>
        <taxon>Haloarcula</taxon>
    </lineage>
</organism>
<protein>
    <submittedName>
        <fullName evidence="2">Histidinol-phosphatase</fullName>
    </submittedName>
</protein>
<evidence type="ECO:0000259" key="1">
    <source>
        <dbReference type="SMART" id="SM00481"/>
    </source>
</evidence>
<comment type="caution">
    <text evidence="2">The sequence shown here is derived from an EMBL/GenBank/DDBJ whole genome shotgun (WGS) entry which is preliminary data.</text>
</comment>
<evidence type="ECO:0000313" key="3">
    <source>
        <dbReference type="Proteomes" id="UP000605784"/>
    </source>
</evidence>
<dbReference type="Gene3D" id="3.20.20.140">
    <property type="entry name" value="Metal-dependent hydrolases"/>
    <property type="match status" value="1"/>
</dbReference>
<dbReference type="InterPro" id="IPR052018">
    <property type="entry name" value="PHP_domain"/>
</dbReference>
<dbReference type="Gene3D" id="1.10.150.650">
    <property type="match status" value="1"/>
</dbReference>
<dbReference type="AlphaFoldDB" id="A0A830GPG6"/>
<dbReference type="GO" id="GO:0004534">
    <property type="term" value="F:5'-3' RNA exonuclease activity"/>
    <property type="evidence" value="ECO:0007669"/>
    <property type="project" value="TreeGrafter"/>
</dbReference>
<proteinExistence type="predicted"/>
<keyword evidence="3" id="KW-1185">Reference proteome</keyword>
<evidence type="ECO:0000313" key="2">
    <source>
        <dbReference type="EMBL" id="GGN99588.1"/>
    </source>
</evidence>
<dbReference type="SUPFAM" id="SSF89550">
    <property type="entry name" value="PHP domain-like"/>
    <property type="match status" value="1"/>
</dbReference>
<dbReference type="Proteomes" id="UP000605784">
    <property type="component" value="Unassembled WGS sequence"/>
</dbReference>
<feature type="domain" description="Polymerase/histidinol phosphatase N-terminal" evidence="1">
    <location>
        <begin position="4"/>
        <end position="68"/>
    </location>
</feature>
<dbReference type="RefSeq" id="WP_189000078.1">
    <property type="nucleotide sequence ID" value="NZ_BMOU01000005.1"/>
</dbReference>
<dbReference type="SMART" id="SM00481">
    <property type="entry name" value="POLIIIAc"/>
    <property type="match status" value="1"/>
</dbReference>
<dbReference type="InterPro" id="IPR003141">
    <property type="entry name" value="Pol/His_phosphatase_N"/>
</dbReference>
<dbReference type="InterPro" id="IPR016195">
    <property type="entry name" value="Pol/histidinol_Pase-like"/>
</dbReference>
<dbReference type="PANTHER" id="PTHR42924">
    <property type="entry name" value="EXONUCLEASE"/>
    <property type="match status" value="1"/>
</dbReference>
<name>A0A830GPG6_9EURY</name>
<gene>
    <name evidence="2" type="ORF">GCM10009030_31310</name>
</gene>
<dbReference type="GO" id="GO:0035312">
    <property type="term" value="F:5'-3' DNA exonuclease activity"/>
    <property type="evidence" value="ECO:0007669"/>
    <property type="project" value="TreeGrafter"/>
</dbReference>